<dbReference type="InterPro" id="IPR012373">
    <property type="entry name" value="Ferrdict_sens_TM"/>
</dbReference>
<dbReference type="GO" id="GO:0016989">
    <property type="term" value="F:sigma factor antagonist activity"/>
    <property type="evidence" value="ECO:0007669"/>
    <property type="project" value="TreeGrafter"/>
</dbReference>
<organism evidence="4 5">
    <name type="scientific">Pedobacter roseus</name>
    <dbReference type="NCBI Taxonomy" id="336820"/>
    <lineage>
        <taxon>Bacteria</taxon>
        <taxon>Pseudomonadati</taxon>
        <taxon>Bacteroidota</taxon>
        <taxon>Sphingobacteriia</taxon>
        <taxon>Sphingobacteriales</taxon>
        <taxon>Sphingobacteriaceae</taxon>
        <taxon>Pedobacter</taxon>
    </lineage>
</organism>
<dbReference type="Proteomes" id="UP000515806">
    <property type="component" value="Chromosome"/>
</dbReference>
<feature type="domain" description="Protein FecR C-terminal" evidence="3">
    <location>
        <begin position="321"/>
        <end position="389"/>
    </location>
</feature>
<dbReference type="Pfam" id="PF16344">
    <property type="entry name" value="FecR_C"/>
    <property type="match status" value="1"/>
</dbReference>
<dbReference type="KEGG" id="proe:H9L23_11120"/>
<feature type="transmembrane region" description="Helical" evidence="1">
    <location>
        <begin position="70"/>
        <end position="90"/>
    </location>
</feature>
<proteinExistence type="predicted"/>
<sequence length="391" mass="43569">MEQKLAKELLDRYLEGRCSPKEANLVESWYLRETENPQTLQSEPDYEGLGKSMWKDIQRENNQTRKVTPYYKWAAIAAFAIIGLGLYHFANTPTAAPVQSAAIFYKHDIAPGKNKAFLTLADGSRIALDDANNGKIADQAGVTISKTADGQLLYQVSDSAKPTQAGFNTVETPKGGQYQVNLPDGTKVWLNAGSSLRYPAQFALNKRRVELKGEAYFEVAKRTIKGSGPAKRLPFIVKTNSQEVEVLGTHFNINSYQEEGDTRTTLLEGSVAVHSLSTAPNGLSIANQILKPGEQSTLRGESIKVATVDTEQVMAWKEGFFMFDDENLQSIMHKVARWYDVDVDFKDNSLKTKSFSGTVSRFSNVSQLLKKIELTGSVHFKIEERRIVVMR</sequence>
<dbReference type="EMBL" id="CP060723">
    <property type="protein sequence ID" value="QNN44581.1"/>
    <property type="molecule type" value="Genomic_DNA"/>
</dbReference>
<dbReference type="PANTHER" id="PTHR30273:SF2">
    <property type="entry name" value="PROTEIN FECR"/>
    <property type="match status" value="1"/>
</dbReference>
<keyword evidence="1" id="KW-1133">Transmembrane helix</keyword>
<evidence type="ECO:0000313" key="4">
    <source>
        <dbReference type="EMBL" id="QNN44581.1"/>
    </source>
</evidence>
<dbReference type="AlphaFoldDB" id="A0A7G9QMK6"/>
<gene>
    <name evidence="4" type="ORF">H9L23_11120</name>
</gene>
<dbReference type="RefSeq" id="WP_187595017.1">
    <property type="nucleotide sequence ID" value="NZ_CP060723.1"/>
</dbReference>
<keyword evidence="1" id="KW-0472">Membrane</keyword>
<dbReference type="Pfam" id="PF04773">
    <property type="entry name" value="FecR"/>
    <property type="match status" value="1"/>
</dbReference>
<dbReference type="PANTHER" id="PTHR30273">
    <property type="entry name" value="PERIPLASMIC SIGNAL SENSOR AND SIGMA FACTOR ACTIVATOR FECR-RELATED"/>
    <property type="match status" value="1"/>
</dbReference>
<accession>A0A7G9QMK6</accession>
<dbReference type="Gene3D" id="3.55.50.30">
    <property type="match status" value="1"/>
</dbReference>
<name>A0A7G9QMK6_9SPHI</name>
<reference evidence="4 5" key="1">
    <citation type="submission" date="2020-08" db="EMBL/GenBank/DDBJ databases">
        <title>Genome sequence of Pedobacter roseus KACC 11594T.</title>
        <authorList>
            <person name="Hyun D.-W."/>
            <person name="Bae J.-W."/>
        </authorList>
    </citation>
    <scope>NUCLEOTIDE SEQUENCE [LARGE SCALE GENOMIC DNA]</scope>
    <source>
        <strain evidence="4 5">KACC 11594</strain>
    </source>
</reference>
<evidence type="ECO:0000313" key="5">
    <source>
        <dbReference type="Proteomes" id="UP000515806"/>
    </source>
</evidence>
<keyword evidence="1" id="KW-0812">Transmembrane</keyword>
<keyword evidence="5" id="KW-1185">Reference proteome</keyword>
<protein>
    <submittedName>
        <fullName evidence="4">DUF4974 domain-containing protein</fullName>
    </submittedName>
</protein>
<evidence type="ECO:0000259" key="3">
    <source>
        <dbReference type="Pfam" id="PF16344"/>
    </source>
</evidence>
<evidence type="ECO:0000259" key="2">
    <source>
        <dbReference type="Pfam" id="PF04773"/>
    </source>
</evidence>
<dbReference type="Gene3D" id="2.60.120.1440">
    <property type="match status" value="1"/>
</dbReference>
<dbReference type="InterPro" id="IPR006860">
    <property type="entry name" value="FecR"/>
</dbReference>
<dbReference type="InterPro" id="IPR032508">
    <property type="entry name" value="FecR_C"/>
</dbReference>
<evidence type="ECO:0000256" key="1">
    <source>
        <dbReference type="SAM" id="Phobius"/>
    </source>
</evidence>
<feature type="domain" description="FecR protein" evidence="2">
    <location>
        <begin position="169"/>
        <end position="271"/>
    </location>
</feature>